<reference evidence="2" key="1">
    <citation type="submission" date="2021-03" db="EMBL/GenBank/DDBJ databases">
        <title>Draft genome sequence of rust myrtle Austropuccinia psidii MF-1, a brazilian biotype.</title>
        <authorList>
            <person name="Quecine M.C."/>
            <person name="Pachon D.M.R."/>
            <person name="Bonatelli M.L."/>
            <person name="Correr F.H."/>
            <person name="Franceschini L.M."/>
            <person name="Leite T.F."/>
            <person name="Margarido G.R.A."/>
            <person name="Almeida C.A."/>
            <person name="Ferrarezi J.A."/>
            <person name="Labate C.A."/>
        </authorList>
    </citation>
    <scope>NUCLEOTIDE SEQUENCE</scope>
    <source>
        <strain evidence="2">MF-1</strain>
    </source>
</reference>
<evidence type="ECO:0000313" key="2">
    <source>
        <dbReference type="EMBL" id="MBW0471161.1"/>
    </source>
</evidence>
<gene>
    <name evidence="2" type="ORF">O181_010876</name>
</gene>
<dbReference type="AlphaFoldDB" id="A0A9Q3GKU4"/>
<evidence type="ECO:0000259" key="1">
    <source>
        <dbReference type="Pfam" id="PF24626"/>
    </source>
</evidence>
<protein>
    <recommendedName>
        <fullName evidence="1">Tf2-1-like SH3-like domain-containing protein</fullName>
    </recommendedName>
</protein>
<dbReference type="Pfam" id="PF24626">
    <property type="entry name" value="SH3_Tf2-1"/>
    <property type="match status" value="1"/>
</dbReference>
<dbReference type="InterPro" id="IPR056924">
    <property type="entry name" value="SH3_Tf2-1"/>
</dbReference>
<organism evidence="2 3">
    <name type="scientific">Austropuccinia psidii MF-1</name>
    <dbReference type="NCBI Taxonomy" id="1389203"/>
    <lineage>
        <taxon>Eukaryota</taxon>
        <taxon>Fungi</taxon>
        <taxon>Dikarya</taxon>
        <taxon>Basidiomycota</taxon>
        <taxon>Pucciniomycotina</taxon>
        <taxon>Pucciniomycetes</taxon>
        <taxon>Pucciniales</taxon>
        <taxon>Sphaerophragmiaceae</taxon>
        <taxon>Austropuccinia</taxon>
    </lineage>
</organism>
<dbReference type="OrthoDB" id="3064439at2759"/>
<dbReference type="EMBL" id="AVOT02002680">
    <property type="protein sequence ID" value="MBW0471161.1"/>
    <property type="molecule type" value="Genomic_DNA"/>
</dbReference>
<evidence type="ECO:0000313" key="3">
    <source>
        <dbReference type="Proteomes" id="UP000765509"/>
    </source>
</evidence>
<comment type="caution">
    <text evidence="2">The sequence shown here is derived from an EMBL/GenBank/DDBJ whole genome shotgun (WGS) entry which is preliminary data.</text>
</comment>
<name>A0A9Q3GKU4_9BASI</name>
<accession>A0A9Q3GKU4</accession>
<keyword evidence="3" id="KW-1185">Reference proteome</keyword>
<proteinExistence type="predicted"/>
<sequence length="170" mass="19805">MEDSFSYDKEKWAKSHATTDFKVGYLVLVSTTNLNNIKGSKELKDCFTEPFVIKALNGENSFEVQLSEELSNKHPIFPVSLIKPYKSGDTEKFPLMNEFLQNMPPVELFGVKKINKGLKLRKLRNKKVREYLVRYSDPTHKDEWLAEKDINEATKLLRSFRNTRDNNITK</sequence>
<dbReference type="Proteomes" id="UP000765509">
    <property type="component" value="Unassembled WGS sequence"/>
</dbReference>
<feature type="domain" description="Tf2-1-like SH3-like" evidence="1">
    <location>
        <begin position="25"/>
        <end position="86"/>
    </location>
</feature>